<dbReference type="EMBL" id="BNEC01000003">
    <property type="protein sequence ID" value="GHI67623.1"/>
    <property type="molecule type" value="Genomic_DNA"/>
</dbReference>
<dbReference type="Gene3D" id="1.10.1200.10">
    <property type="entry name" value="ACP-like"/>
    <property type="match status" value="1"/>
</dbReference>
<dbReference type="Gene3D" id="3.40.50.980">
    <property type="match status" value="2"/>
</dbReference>
<dbReference type="SUPFAM" id="SSF47336">
    <property type="entry name" value="ACP-like"/>
    <property type="match status" value="1"/>
</dbReference>
<evidence type="ECO:0000259" key="1">
    <source>
        <dbReference type="PROSITE" id="PS50075"/>
    </source>
</evidence>
<dbReference type="RefSeq" id="WP_189741680.1">
    <property type="nucleotide sequence ID" value="NZ_BMRL01000010.1"/>
</dbReference>
<name>A0ABQ3SHL2_9ACTN</name>
<dbReference type="InterPro" id="IPR010071">
    <property type="entry name" value="AA_adenyl_dom"/>
</dbReference>
<evidence type="ECO:0000313" key="3">
    <source>
        <dbReference type="Proteomes" id="UP000613974"/>
    </source>
</evidence>
<dbReference type="Pfam" id="PF00550">
    <property type="entry name" value="PP-binding"/>
    <property type="match status" value="1"/>
</dbReference>
<dbReference type="SUPFAM" id="SSF56801">
    <property type="entry name" value="Acetyl-CoA synthetase-like"/>
    <property type="match status" value="1"/>
</dbReference>
<sequence length="608" mass="64267">MTDPPGPPPPTLLRRFLATVSVRPATVAVEEGQGRTSFAELAELSAAVEMDLVDHGVRVGDVVGLYIPRSTDFIAAALGVMRAGGAFLPLDPLHPADRVRFMIEDSGATLVLTAGGAPHAPGDLFPAEVSALPPTDPGSAARAALSQPAVTHSQVAYVLYTSGSTGRPKAVEVEHAALACFLAGLETAGVIRPGTARVGWSASPSFDASLQQWTRICRGDTVVILDDLARRVPQRLVAAVVGARLTDLDLTPGLAEPIVDRLARALPAGSGLRLWIGGEAVSPALWRSLAGHSAAGRLEAVNMYGTTETTVDNLWAPIEGDVGPHLGAPLPDQAVRLLDDRLRPVPVGEPGELYIAGPALARGYLGRPGLTAQRFLADPWASDGSRMYRTGDRARRTPDGRLEFLGRTDHQVKIRGYRVELGEIEAVLAHHPGVLECVVVPLTRGGVGVLAAHMRTTPGTGVEEVRAHAVRQLPEWMQPSMYRVVNAMPLTPSGKIDRLALGRTVTAAGEGDDVTDHPKADPEPRRALLAAVTRIVLRNAPDPTSLEAAGPDASLQTHGFDSLRLVRLLVELEEALSITLPSDAVTAETFSSIHRIADTFRRVAGAAP</sequence>
<dbReference type="GeneID" id="95593965"/>
<dbReference type="NCBIfam" id="TIGR01733">
    <property type="entry name" value="AA-adenyl-dom"/>
    <property type="match status" value="1"/>
</dbReference>
<reference evidence="3" key="1">
    <citation type="submission" date="2023-07" db="EMBL/GenBank/DDBJ databases">
        <title>Whole genome shotgun sequence of Streptomyces nojiriensis NBRC 13794.</title>
        <authorList>
            <person name="Komaki H."/>
            <person name="Tamura T."/>
        </authorList>
    </citation>
    <scope>NUCLEOTIDE SEQUENCE [LARGE SCALE GENOMIC DNA]</scope>
    <source>
        <strain evidence="3">NBRC 13794</strain>
    </source>
</reference>
<dbReference type="PANTHER" id="PTHR45527">
    <property type="entry name" value="NONRIBOSOMAL PEPTIDE SYNTHETASE"/>
    <property type="match status" value="1"/>
</dbReference>
<organism evidence="2 3">
    <name type="scientific">Streptomyces nojiriensis</name>
    <dbReference type="NCBI Taxonomy" id="66374"/>
    <lineage>
        <taxon>Bacteria</taxon>
        <taxon>Bacillati</taxon>
        <taxon>Actinomycetota</taxon>
        <taxon>Actinomycetes</taxon>
        <taxon>Kitasatosporales</taxon>
        <taxon>Streptomycetaceae</taxon>
        <taxon>Streptomyces</taxon>
    </lineage>
</organism>
<dbReference type="PROSITE" id="PS00455">
    <property type="entry name" value="AMP_BINDING"/>
    <property type="match status" value="1"/>
</dbReference>
<keyword evidence="3" id="KW-1185">Reference proteome</keyword>
<dbReference type="InterPro" id="IPR045851">
    <property type="entry name" value="AMP-bd_C_sf"/>
</dbReference>
<dbReference type="InterPro" id="IPR000873">
    <property type="entry name" value="AMP-dep_synth/lig_dom"/>
</dbReference>
<gene>
    <name evidence="2" type="ORF">Snoj_15410</name>
</gene>
<proteinExistence type="predicted"/>
<accession>A0ABQ3SHL2</accession>
<comment type="caution">
    <text evidence="2">The sequence shown here is derived from an EMBL/GenBank/DDBJ whole genome shotgun (WGS) entry which is preliminary data.</text>
</comment>
<dbReference type="Proteomes" id="UP000613974">
    <property type="component" value="Unassembled WGS sequence"/>
</dbReference>
<dbReference type="InterPro" id="IPR020845">
    <property type="entry name" value="AMP-binding_CS"/>
</dbReference>
<dbReference type="InterPro" id="IPR025110">
    <property type="entry name" value="AMP-bd_C"/>
</dbReference>
<dbReference type="Pfam" id="PF13193">
    <property type="entry name" value="AMP-binding_C"/>
    <property type="match status" value="1"/>
</dbReference>
<dbReference type="PROSITE" id="PS50075">
    <property type="entry name" value="CARRIER"/>
    <property type="match status" value="1"/>
</dbReference>
<dbReference type="CDD" id="cd05930">
    <property type="entry name" value="A_NRPS"/>
    <property type="match status" value="1"/>
</dbReference>
<feature type="domain" description="Carrier" evidence="1">
    <location>
        <begin position="523"/>
        <end position="604"/>
    </location>
</feature>
<dbReference type="Pfam" id="PF00501">
    <property type="entry name" value="AMP-binding"/>
    <property type="match status" value="1"/>
</dbReference>
<dbReference type="InterPro" id="IPR036736">
    <property type="entry name" value="ACP-like_sf"/>
</dbReference>
<dbReference type="Gene3D" id="3.30.300.30">
    <property type="match status" value="1"/>
</dbReference>
<evidence type="ECO:0000313" key="2">
    <source>
        <dbReference type="EMBL" id="GHI67623.1"/>
    </source>
</evidence>
<protein>
    <recommendedName>
        <fullName evidence="1">Carrier domain-containing protein</fullName>
    </recommendedName>
</protein>
<dbReference type="InterPro" id="IPR009081">
    <property type="entry name" value="PP-bd_ACP"/>
</dbReference>
<dbReference type="Gene3D" id="2.30.38.10">
    <property type="entry name" value="Luciferase, Domain 3"/>
    <property type="match status" value="1"/>
</dbReference>
<dbReference type="PANTHER" id="PTHR45527:SF1">
    <property type="entry name" value="FATTY ACID SYNTHASE"/>
    <property type="match status" value="1"/>
</dbReference>